<evidence type="ECO:0000313" key="1">
    <source>
        <dbReference type="EMBL" id="ACD96159.1"/>
    </source>
</evidence>
<evidence type="ECO:0008006" key="3">
    <source>
        <dbReference type="Google" id="ProtNLM"/>
    </source>
</evidence>
<dbReference type="RefSeq" id="WP_012470492.1">
    <property type="nucleotide sequence ID" value="NC_010814.1"/>
</dbReference>
<dbReference type="eggNOG" id="COG5512">
    <property type="taxonomic scope" value="Bacteria"/>
</dbReference>
<dbReference type="PANTHER" id="PTHR36456:SF1">
    <property type="entry name" value="UPF0232 PROTEIN SCO3875"/>
    <property type="match status" value="1"/>
</dbReference>
<accession>B3E5R8</accession>
<protein>
    <recommendedName>
        <fullName evidence="3">DUF721 domain-containing protein</fullName>
    </recommendedName>
</protein>
<reference evidence="1 2" key="1">
    <citation type="submission" date="2008-05" db="EMBL/GenBank/DDBJ databases">
        <title>Complete sequence of chromosome of Geobacter lovleyi SZ.</title>
        <authorList>
            <consortium name="US DOE Joint Genome Institute"/>
            <person name="Lucas S."/>
            <person name="Copeland A."/>
            <person name="Lapidus A."/>
            <person name="Glavina del Rio T."/>
            <person name="Dalin E."/>
            <person name="Tice H."/>
            <person name="Bruce D."/>
            <person name="Goodwin L."/>
            <person name="Pitluck S."/>
            <person name="Chertkov O."/>
            <person name="Meincke L."/>
            <person name="Brettin T."/>
            <person name="Detter J.C."/>
            <person name="Han C."/>
            <person name="Tapia R."/>
            <person name="Kuske C.R."/>
            <person name="Schmutz J."/>
            <person name="Larimer F."/>
            <person name="Land M."/>
            <person name="Hauser L."/>
            <person name="Kyrpides N."/>
            <person name="Mikhailova N."/>
            <person name="Sung Y."/>
            <person name="Fletcher K.E."/>
            <person name="Ritalahti K.M."/>
            <person name="Loeffler F.E."/>
            <person name="Richardson P."/>
        </authorList>
    </citation>
    <scope>NUCLEOTIDE SEQUENCE [LARGE SCALE GENOMIC DNA]</scope>
    <source>
        <strain evidence="2">ATCC BAA-1151 / DSM 17278 / SZ</strain>
    </source>
</reference>
<dbReference type="PANTHER" id="PTHR36456">
    <property type="entry name" value="UPF0232 PROTEIN SCO3875"/>
    <property type="match status" value="1"/>
</dbReference>
<evidence type="ECO:0000313" key="2">
    <source>
        <dbReference type="Proteomes" id="UP000002420"/>
    </source>
</evidence>
<name>B3E5R8_TRIL1</name>
<dbReference type="EMBL" id="CP001089">
    <property type="protein sequence ID" value="ACD96159.1"/>
    <property type="molecule type" value="Genomic_DNA"/>
</dbReference>
<dbReference type="AlphaFoldDB" id="B3E5R8"/>
<dbReference type="STRING" id="398767.Glov_2445"/>
<dbReference type="HOGENOM" id="CLU_134901_0_0_7"/>
<proteinExistence type="predicted"/>
<dbReference type="KEGG" id="glo:Glov_2445"/>
<dbReference type="Pfam" id="PF05258">
    <property type="entry name" value="DciA"/>
    <property type="match status" value="1"/>
</dbReference>
<organism evidence="1 2">
    <name type="scientific">Trichlorobacter lovleyi (strain ATCC BAA-1151 / DSM 17278 / SZ)</name>
    <name type="common">Geobacter lovleyi</name>
    <dbReference type="NCBI Taxonomy" id="398767"/>
    <lineage>
        <taxon>Bacteria</taxon>
        <taxon>Pseudomonadati</taxon>
        <taxon>Thermodesulfobacteriota</taxon>
        <taxon>Desulfuromonadia</taxon>
        <taxon>Geobacterales</taxon>
        <taxon>Geobacteraceae</taxon>
        <taxon>Trichlorobacter</taxon>
    </lineage>
</organism>
<sequence length="156" mass="17497">MAGKRPKGSPEPIGRLLGGRGINPELAARLKDLVVWQSWDRAVGEAIARRARPLRLVGGVLTVVVSSGPWMQQLSFMKAELRDRVNSLLGEERVREIVLKAGRISRDPEEDKEVRPAPKPLSPQQLEQIRLQVSSVDDVELRQALQGLMEHHYSNR</sequence>
<dbReference type="Proteomes" id="UP000002420">
    <property type="component" value="Chromosome"/>
</dbReference>
<dbReference type="InterPro" id="IPR007922">
    <property type="entry name" value="DciA-like"/>
</dbReference>
<keyword evidence="2" id="KW-1185">Reference proteome</keyword>
<gene>
    <name evidence="1" type="ordered locus">Glov_2445</name>
</gene>
<dbReference type="OrthoDB" id="9814233at2"/>